<dbReference type="InterPro" id="IPR036869">
    <property type="entry name" value="J_dom_sf"/>
</dbReference>
<evidence type="ECO:0000256" key="1">
    <source>
        <dbReference type="ARBA" id="ARBA00023186"/>
    </source>
</evidence>
<dbReference type="Proteomes" id="UP000250245">
    <property type="component" value="Unassembled WGS sequence"/>
</dbReference>
<evidence type="ECO:0000259" key="2">
    <source>
        <dbReference type="PROSITE" id="PS50076"/>
    </source>
</evidence>
<dbReference type="PROSITE" id="PS50076">
    <property type="entry name" value="DNAJ_2"/>
    <property type="match status" value="1"/>
</dbReference>
<name>A0A2X3BQQ6_9ACTO</name>
<protein>
    <submittedName>
        <fullName evidence="3">Heat shock protein J</fullName>
    </submittedName>
</protein>
<dbReference type="SUPFAM" id="SSF46565">
    <property type="entry name" value="Chaperone J-domain"/>
    <property type="match status" value="1"/>
</dbReference>
<dbReference type="InterPro" id="IPR001623">
    <property type="entry name" value="DnaJ_domain"/>
</dbReference>
<keyword evidence="3" id="KW-0346">Stress response</keyword>
<dbReference type="SMART" id="SM00271">
    <property type="entry name" value="DnaJ"/>
    <property type="match status" value="1"/>
</dbReference>
<organism evidence="3 4">
    <name type="scientific">Mobiluncus curtisii</name>
    <dbReference type="NCBI Taxonomy" id="2051"/>
    <lineage>
        <taxon>Bacteria</taxon>
        <taxon>Bacillati</taxon>
        <taxon>Actinomycetota</taxon>
        <taxon>Actinomycetes</taxon>
        <taxon>Actinomycetales</taxon>
        <taxon>Actinomycetaceae</taxon>
        <taxon>Mobiluncus</taxon>
    </lineage>
</organism>
<gene>
    <name evidence="3" type="primary">dnaJ_4</name>
    <name evidence="3" type="ORF">NCTC11820_02028</name>
</gene>
<keyword evidence="1" id="KW-0143">Chaperone</keyword>
<dbReference type="PRINTS" id="PR00625">
    <property type="entry name" value="JDOMAIN"/>
</dbReference>
<dbReference type="PANTHER" id="PTHR44145">
    <property type="entry name" value="DNAJ HOMOLOG SUBFAMILY A MEMBER 3, MITOCHONDRIAL"/>
    <property type="match status" value="1"/>
</dbReference>
<dbReference type="Gene3D" id="1.10.287.110">
    <property type="entry name" value="DnaJ domain"/>
    <property type="match status" value="1"/>
</dbReference>
<reference evidence="3 4" key="1">
    <citation type="submission" date="2018-06" db="EMBL/GenBank/DDBJ databases">
        <authorList>
            <consortium name="Pathogen Informatics"/>
            <person name="Doyle S."/>
        </authorList>
    </citation>
    <scope>NUCLEOTIDE SEQUENCE [LARGE SCALE GENOMIC DNA]</scope>
    <source>
        <strain evidence="3 4">NCTC11820</strain>
    </source>
</reference>
<accession>A0A2X3BQQ6</accession>
<dbReference type="EMBL" id="UASJ01000007">
    <property type="protein sequence ID" value="SQC01636.1"/>
    <property type="molecule type" value="Genomic_DNA"/>
</dbReference>
<sequence length="122" mass="13518">MGTNDWIDKDYYAVLGVSKDVTDKDLKKAYRKLARQYHPDQNPGDKAAEEKFKEIGEAYSVLSDSEQRQKYDALRAMVSGGPRFQAGGPATVLPPILRTCFRQCSLAVTALVVALTVVPVRI</sequence>
<dbReference type="PANTHER" id="PTHR44145:SF3">
    <property type="entry name" value="DNAJ HOMOLOG SUBFAMILY A MEMBER 3, MITOCHONDRIAL"/>
    <property type="match status" value="1"/>
</dbReference>
<dbReference type="PROSITE" id="PS00636">
    <property type="entry name" value="DNAJ_1"/>
    <property type="match status" value="1"/>
</dbReference>
<evidence type="ECO:0000313" key="3">
    <source>
        <dbReference type="EMBL" id="SQC01636.1"/>
    </source>
</evidence>
<dbReference type="CDD" id="cd06257">
    <property type="entry name" value="DnaJ"/>
    <property type="match status" value="1"/>
</dbReference>
<dbReference type="AlphaFoldDB" id="A0A2X3BQQ6"/>
<dbReference type="Pfam" id="PF00226">
    <property type="entry name" value="DnaJ"/>
    <property type="match status" value="1"/>
</dbReference>
<evidence type="ECO:0000313" key="4">
    <source>
        <dbReference type="Proteomes" id="UP000250245"/>
    </source>
</evidence>
<dbReference type="InterPro" id="IPR018253">
    <property type="entry name" value="DnaJ_domain_CS"/>
</dbReference>
<dbReference type="InterPro" id="IPR051938">
    <property type="entry name" value="Apopto_cytoskel_mod"/>
</dbReference>
<proteinExistence type="predicted"/>
<feature type="domain" description="J" evidence="2">
    <location>
        <begin position="10"/>
        <end position="75"/>
    </location>
</feature>